<dbReference type="RefSeq" id="WP_114413802.1">
    <property type="nucleotide sequence ID" value="NZ_QPJQ01000075.1"/>
</dbReference>
<dbReference type="PIRSF" id="PIRSF008505">
    <property type="entry name" value="UCP008505"/>
    <property type="match status" value="1"/>
</dbReference>
<sequence>MKYLLDANTFIEAKGRYYSMTICPAYWQWLLQAHEKQEIESIKMVKDELENGNDELAQWVKDNSQIFISESDAAIQTCFATQVAPTVYSMTHMKDGTHAEFMSGADPWLIATAMATGATIVTQEVYKPDIKKKIHIPNVCESLGVHYMNTFEMLHDLQAEFVLPVA</sequence>
<organism evidence="1 2">
    <name type="scientific">Marinomonas foliarum</name>
    <dbReference type="NCBI Taxonomy" id="491950"/>
    <lineage>
        <taxon>Bacteria</taxon>
        <taxon>Pseudomonadati</taxon>
        <taxon>Pseudomonadota</taxon>
        <taxon>Gammaproteobacteria</taxon>
        <taxon>Oceanospirillales</taxon>
        <taxon>Oceanospirillaceae</taxon>
        <taxon>Marinomonas</taxon>
    </lineage>
</organism>
<dbReference type="EMBL" id="QPJQ01000075">
    <property type="protein sequence ID" value="RCW90405.1"/>
    <property type="molecule type" value="Genomic_DNA"/>
</dbReference>
<dbReference type="Pfam" id="PF14367">
    <property type="entry name" value="DUF4411"/>
    <property type="match status" value="1"/>
</dbReference>
<dbReference type="Proteomes" id="UP000253506">
    <property type="component" value="Unassembled WGS sequence"/>
</dbReference>
<evidence type="ECO:0000313" key="2">
    <source>
        <dbReference type="Proteomes" id="UP000253506"/>
    </source>
</evidence>
<protein>
    <submittedName>
        <fullName evidence="1">Uncharacterized protein DUF4411</fullName>
    </submittedName>
</protein>
<dbReference type="OrthoDB" id="338425at2"/>
<dbReference type="SUPFAM" id="SSF88723">
    <property type="entry name" value="PIN domain-like"/>
    <property type="match status" value="1"/>
</dbReference>
<gene>
    <name evidence="1" type="ORF">DFP77_1753</name>
</gene>
<name>A0A368ZFJ3_9GAMM</name>
<dbReference type="InterPro" id="IPR029060">
    <property type="entry name" value="PIN-like_dom_sf"/>
</dbReference>
<proteinExistence type="predicted"/>
<reference evidence="1 2" key="1">
    <citation type="submission" date="2018-07" db="EMBL/GenBank/DDBJ databases">
        <title>Genomic Encyclopedia of Type Strains, Phase III (KMG-III): the genomes of soil and plant-associated and newly described type strains.</title>
        <authorList>
            <person name="Whitman W."/>
        </authorList>
    </citation>
    <scope>NUCLEOTIDE SEQUENCE [LARGE SCALE GENOMIC DNA]</scope>
    <source>
        <strain evidence="1 2">CECT 7731</strain>
    </source>
</reference>
<evidence type="ECO:0000313" key="1">
    <source>
        <dbReference type="EMBL" id="RCW90405.1"/>
    </source>
</evidence>
<comment type="caution">
    <text evidence="1">The sequence shown here is derived from an EMBL/GenBank/DDBJ whole genome shotgun (WGS) entry which is preliminary data.</text>
</comment>
<accession>A0A368ZFJ3</accession>
<dbReference type="AlphaFoldDB" id="A0A368ZFJ3"/>
<dbReference type="InterPro" id="IPR016541">
    <property type="entry name" value="UCP008505"/>
</dbReference>